<dbReference type="Gramene" id="KOM49183">
    <property type="protein sequence ID" value="KOM49183"/>
    <property type="gene ID" value="LR48_Vigan08g001000"/>
</dbReference>
<organism evidence="2 3">
    <name type="scientific">Phaseolus angularis</name>
    <name type="common">Azuki bean</name>
    <name type="synonym">Vigna angularis</name>
    <dbReference type="NCBI Taxonomy" id="3914"/>
    <lineage>
        <taxon>Eukaryota</taxon>
        <taxon>Viridiplantae</taxon>
        <taxon>Streptophyta</taxon>
        <taxon>Embryophyta</taxon>
        <taxon>Tracheophyta</taxon>
        <taxon>Spermatophyta</taxon>
        <taxon>Magnoliopsida</taxon>
        <taxon>eudicotyledons</taxon>
        <taxon>Gunneridae</taxon>
        <taxon>Pentapetalae</taxon>
        <taxon>rosids</taxon>
        <taxon>fabids</taxon>
        <taxon>Fabales</taxon>
        <taxon>Fabaceae</taxon>
        <taxon>Papilionoideae</taxon>
        <taxon>50 kb inversion clade</taxon>
        <taxon>NPAAA clade</taxon>
        <taxon>indigoferoid/millettioid clade</taxon>
        <taxon>Phaseoleae</taxon>
        <taxon>Vigna</taxon>
    </lineage>
</organism>
<dbReference type="AlphaFoldDB" id="A0A0L9V2B4"/>
<accession>A0A0L9V2B4</accession>
<proteinExistence type="predicted"/>
<name>A0A0L9V2B4_PHAAN</name>
<dbReference type="EMBL" id="CM003378">
    <property type="protein sequence ID" value="KOM49183.1"/>
    <property type="molecule type" value="Genomic_DNA"/>
</dbReference>
<evidence type="ECO:0000313" key="3">
    <source>
        <dbReference type="Proteomes" id="UP000053144"/>
    </source>
</evidence>
<keyword evidence="1" id="KW-1133">Transmembrane helix</keyword>
<protein>
    <submittedName>
        <fullName evidence="2">Uncharacterized protein</fullName>
    </submittedName>
</protein>
<sequence length="91" mass="10693">MLRLLLQNSDFQILYLLSRNLHLLSTITYLLLLRSNFRDRRRDPDVLSFPLNRTSSSFEAVLSDLRIEVIVGRIQFYTFGRSFTNPEINDG</sequence>
<keyword evidence="1" id="KW-0472">Membrane</keyword>
<keyword evidence="1" id="KW-0812">Transmembrane</keyword>
<evidence type="ECO:0000256" key="1">
    <source>
        <dbReference type="SAM" id="Phobius"/>
    </source>
</evidence>
<gene>
    <name evidence="2" type="ORF">LR48_Vigan08g001000</name>
</gene>
<dbReference type="Proteomes" id="UP000053144">
    <property type="component" value="Chromosome 8"/>
</dbReference>
<evidence type="ECO:0000313" key="2">
    <source>
        <dbReference type="EMBL" id="KOM49183.1"/>
    </source>
</evidence>
<feature type="transmembrane region" description="Helical" evidence="1">
    <location>
        <begin position="12"/>
        <end position="32"/>
    </location>
</feature>
<reference evidence="3" key="1">
    <citation type="journal article" date="2015" name="Proc. Natl. Acad. Sci. U.S.A.">
        <title>Genome sequencing of adzuki bean (Vigna angularis) provides insight into high starch and low fat accumulation and domestication.</title>
        <authorList>
            <person name="Yang K."/>
            <person name="Tian Z."/>
            <person name="Chen C."/>
            <person name="Luo L."/>
            <person name="Zhao B."/>
            <person name="Wang Z."/>
            <person name="Yu L."/>
            <person name="Li Y."/>
            <person name="Sun Y."/>
            <person name="Li W."/>
            <person name="Chen Y."/>
            <person name="Li Y."/>
            <person name="Zhang Y."/>
            <person name="Ai D."/>
            <person name="Zhao J."/>
            <person name="Shang C."/>
            <person name="Ma Y."/>
            <person name="Wu B."/>
            <person name="Wang M."/>
            <person name="Gao L."/>
            <person name="Sun D."/>
            <person name="Zhang P."/>
            <person name="Guo F."/>
            <person name="Wang W."/>
            <person name="Li Y."/>
            <person name="Wang J."/>
            <person name="Varshney R.K."/>
            <person name="Wang J."/>
            <person name="Ling H.Q."/>
            <person name="Wan P."/>
        </authorList>
    </citation>
    <scope>NUCLEOTIDE SEQUENCE</scope>
    <source>
        <strain evidence="3">cv. Jingnong 6</strain>
    </source>
</reference>